<protein>
    <recommendedName>
        <fullName evidence="3">RNase MRP protein 1 RNA binding domain-containing protein</fullName>
    </recommendedName>
</protein>
<evidence type="ECO:0000313" key="4">
    <source>
        <dbReference type="EMBL" id="PMD49246.1"/>
    </source>
</evidence>
<evidence type="ECO:0000256" key="2">
    <source>
        <dbReference type="SAM" id="MobiDB-lite"/>
    </source>
</evidence>
<feature type="compositionally biased region" description="Acidic residues" evidence="2">
    <location>
        <begin position="177"/>
        <end position="197"/>
    </location>
</feature>
<dbReference type="InterPro" id="IPR047204">
    <property type="entry name" value="RMP1_RBD"/>
</dbReference>
<dbReference type="PANTHER" id="PTHR37792">
    <property type="entry name" value="RIBONUCLEASE MRP PROTEIN SUBUNIT RMP1"/>
    <property type="match status" value="1"/>
</dbReference>
<keyword evidence="1" id="KW-0175">Coiled coil</keyword>
<dbReference type="InParanoid" id="A0A2J6SEQ8"/>
<evidence type="ECO:0000256" key="1">
    <source>
        <dbReference type="SAM" id="Coils"/>
    </source>
</evidence>
<dbReference type="OrthoDB" id="5414547at2759"/>
<organism evidence="4 5">
    <name type="scientific">Hyaloscypha bicolor E</name>
    <dbReference type="NCBI Taxonomy" id="1095630"/>
    <lineage>
        <taxon>Eukaryota</taxon>
        <taxon>Fungi</taxon>
        <taxon>Dikarya</taxon>
        <taxon>Ascomycota</taxon>
        <taxon>Pezizomycotina</taxon>
        <taxon>Leotiomycetes</taxon>
        <taxon>Helotiales</taxon>
        <taxon>Hyaloscyphaceae</taxon>
        <taxon>Hyaloscypha</taxon>
        <taxon>Hyaloscypha bicolor</taxon>
    </lineage>
</organism>
<feature type="compositionally biased region" description="Basic and acidic residues" evidence="2">
    <location>
        <begin position="223"/>
        <end position="242"/>
    </location>
</feature>
<feature type="domain" description="RNase MRP protein 1 RNA binding" evidence="3">
    <location>
        <begin position="14"/>
        <end position="118"/>
    </location>
</feature>
<dbReference type="InterPro" id="IPR047205">
    <property type="entry name" value="RMP1"/>
</dbReference>
<dbReference type="GO" id="GO:0000172">
    <property type="term" value="C:ribonuclease MRP complex"/>
    <property type="evidence" value="ECO:0007669"/>
    <property type="project" value="InterPro"/>
</dbReference>
<reference evidence="4 5" key="1">
    <citation type="submission" date="2016-04" db="EMBL/GenBank/DDBJ databases">
        <title>A degradative enzymes factory behind the ericoid mycorrhizal symbiosis.</title>
        <authorList>
            <consortium name="DOE Joint Genome Institute"/>
            <person name="Martino E."/>
            <person name="Morin E."/>
            <person name="Grelet G."/>
            <person name="Kuo A."/>
            <person name="Kohler A."/>
            <person name="Daghino S."/>
            <person name="Barry K."/>
            <person name="Choi C."/>
            <person name="Cichocki N."/>
            <person name="Clum A."/>
            <person name="Copeland A."/>
            <person name="Hainaut M."/>
            <person name="Haridas S."/>
            <person name="Labutti K."/>
            <person name="Lindquist E."/>
            <person name="Lipzen A."/>
            <person name="Khouja H.-R."/>
            <person name="Murat C."/>
            <person name="Ohm R."/>
            <person name="Olson A."/>
            <person name="Spatafora J."/>
            <person name="Veneault-Fourrey C."/>
            <person name="Henrissat B."/>
            <person name="Grigoriev I."/>
            <person name="Martin F."/>
            <person name="Perotto S."/>
        </authorList>
    </citation>
    <scope>NUCLEOTIDE SEQUENCE [LARGE SCALE GENOMIC DNA]</scope>
    <source>
        <strain evidence="4 5">E</strain>
    </source>
</reference>
<dbReference type="GO" id="GO:0042134">
    <property type="term" value="F:rRNA primary transcript binding"/>
    <property type="evidence" value="ECO:0007669"/>
    <property type="project" value="InterPro"/>
</dbReference>
<gene>
    <name evidence="4" type="ORF">K444DRAFT_622817</name>
</gene>
<dbReference type="EMBL" id="KZ613921">
    <property type="protein sequence ID" value="PMD49246.1"/>
    <property type="molecule type" value="Genomic_DNA"/>
</dbReference>
<dbReference type="RefSeq" id="XP_024726150.1">
    <property type="nucleotide sequence ID" value="XM_024882171.1"/>
</dbReference>
<evidence type="ECO:0000259" key="3">
    <source>
        <dbReference type="Pfam" id="PF20945"/>
    </source>
</evidence>
<dbReference type="Proteomes" id="UP000235371">
    <property type="component" value="Unassembled WGS sequence"/>
</dbReference>
<dbReference type="AlphaFoldDB" id="A0A2J6SEQ8"/>
<accession>A0A2J6SEQ8</accession>
<feature type="region of interest" description="Disordered" evidence="2">
    <location>
        <begin position="170"/>
        <end position="307"/>
    </location>
</feature>
<dbReference type="GO" id="GO:0000466">
    <property type="term" value="P:maturation of 5.8S rRNA from tricistronic rRNA transcript (SSU-rRNA, 5.8S rRNA, LSU-rRNA)"/>
    <property type="evidence" value="ECO:0007669"/>
    <property type="project" value="TreeGrafter"/>
</dbReference>
<dbReference type="Pfam" id="PF20945">
    <property type="entry name" value="RMP1"/>
    <property type="match status" value="1"/>
</dbReference>
<feature type="coiled-coil region" evidence="1">
    <location>
        <begin position="35"/>
        <end position="75"/>
    </location>
</feature>
<dbReference type="STRING" id="1095630.A0A2J6SEQ8"/>
<dbReference type="GeneID" id="36590248"/>
<sequence>MPTPKECLIATHQLLHLTHHRNKNQHRLSKWYKWFSILRRQISKLITELETLETAEAYSSKNKREENKYVKAARERVEVRVAFLREQVIGDAYLAFSNLVADNQYSALGLVLLGSLARVKSVLGQLVRGEKEVNIEVVEEAKGGELQGSNARDDDLGEPVKREQIPDFEDSWHAVEGEEGEDQVVEKEEEGEVEEEQPAVKGIEETRMPRPRKKRGASRINKKIVEERGDNEPDEEAQRRENEDEWTGGAPQKLTMENLLRLEVEQPGPRINNHKRAPKAVVGSNGPRKKRKKGKGDAFDDLFSSLI</sequence>
<name>A0A2J6SEQ8_9HELO</name>
<evidence type="ECO:0000313" key="5">
    <source>
        <dbReference type="Proteomes" id="UP000235371"/>
    </source>
</evidence>
<feature type="compositionally biased region" description="Basic residues" evidence="2">
    <location>
        <begin position="209"/>
        <end position="222"/>
    </location>
</feature>
<dbReference type="GO" id="GO:0000294">
    <property type="term" value="P:nuclear-transcribed mRNA catabolic process, RNase MRP-dependent"/>
    <property type="evidence" value="ECO:0007669"/>
    <property type="project" value="TreeGrafter"/>
</dbReference>
<dbReference type="PANTHER" id="PTHR37792:SF1">
    <property type="entry name" value="RIBONUCLEASE MRP PROTEIN SUBUNIT RMP1"/>
    <property type="match status" value="1"/>
</dbReference>
<proteinExistence type="predicted"/>
<dbReference type="CDD" id="cd22573">
    <property type="entry name" value="RMP1_RBD"/>
    <property type="match status" value="1"/>
</dbReference>
<keyword evidence="5" id="KW-1185">Reference proteome</keyword>